<sequence>MRGTGFWLLILNISLEDTEQWVLEVKQWAATETWSPERNTSEERNTISIDTMRYNRRGYRGLHCCLLHHQYLLEQKLSREFFHFAPL</sequence>
<reference evidence="2 3" key="1">
    <citation type="submission" date="2020-03" db="EMBL/GenBank/DDBJ databases">
        <title>Dissostichus mawsoni Genome sequencing and assembly.</title>
        <authorList>
            <person name="Park H."/>
        </authorList>
    </citation>
    <scope>NUCLEOTIDE SEQUENCE [LARGE SCALE GENOMIC DNA]</scope>
    <source>
        <strain evidence="2">DM0001</strain>
        <tissue evidence="2">Muscle</tissue>
    </source>
</reference>
<evidence type="ECO:0000313" key="3">
    <source>
        <dbReference type="Proteomes" id="UP000518266"/>
    </source>
</evidence>
<evidence type="ECO:0000256" key="1">
    <source>
        <dbReference type="SAM" id="SignalP"/>
    </source>
</evidence>
<proteinExistence type="predicted"/>
<feature type="signal peptide" evidence="1">
    <location>
        <begin position="1"/>
        <end position="20"/>
    </location>
</feature>
<dbReference type="Proteomes" id="UP000518266">
    <property type="component" value="Unassembled WGS sequence"/>
</dbReference>
<keyword evidence="1" id="KW-0732">Signal</keyword>
<feature type="chain" id="PRO_5029890971" evidence="1">
    <location>
        <begin position="21"/>
        <end position="87"/>
    </location>
</feature>
<evidence type="ECO:0000313" key="2">
    <source>
        <dbReference type="EMBL" id="KAF3856923.1"/>
    </source>
</evidence>
<accession>A0A7J5Z5W2</accession>
<protein>
    <submittedName>
        <fullName evidence="2">Uncharacterized protein</fullName>
    </submittedName>
</protein>
<name>A0A7J5Z5W2_DISMA</name>
<organism evidence="2 3">
    <name type="scientific">Dissostichus mawsoni</name>
    <name type="common">Antarctic cod</name>
    <dbReference type="NCBI Taxonomy" id="36200"/>
    <lineage>
        <taxon>Eukaryota</taxon>
        <taxon>Metazoa</taxon>
        <taxon>Chordata</taxon>
        <taxon>Craniata</taxon>
        <taxon>Vertebrata</taxon>
        <taxon>Euteleostomi</taxon>
        <taxon>Actinopterygii</taxon>
        <taxon>Neopterygii</taxon>
        <taxon>Teleostei</taxon>
        <taxon>Neoteleostei</taxon>
        <taxon>Acanthomorphata</taxon>
        <taxon>Eupercaria</taxon>
        <taxon>Perciformes</taxon>
        <taxon>Notothenioidei</taxon>
        <taxon>Nototheniidae</taxon>
        <taxon>Dissostichus</taxon>
    </lineage>
</organism>
<dbReference type="AlphaFoldDB" id="A0A7J5Z5W2"/>
<comment type="caution">
    <text evidence="2">The sequence shown here is derived from an EMBL/GenBank/DDBJ whole genome shotgun (WGS) entry which is preliminary data.</text>
</comment>
<dbReference type="EMBL" id="JAAKFY010000006">
    <property type="protein sequence ID" value="KAF3856923.1"/>
    <property type="molecule type" value="Genomic_DNA"/>
</dbReference>
<keyword evidence="3" id="KW-1185">Reference proteome</keyword>
<gene>
    <name evidence="2" type="ORF">F7725_017646</name>
</gene>